<reference evidence="2 3" key="1">
    <citation type="journal article" date="2019" name="Int. J. Syst. Evol. Microbiol.">
        <title>The Global Catalogue of Microorganisms (GCM) 10K type strain sequencing project: providing services to taxonomists for standard genome sequencing and annotation.</title>
        <authorList>
            <consortium name="The Broad Institute Genomics Platform"/>
            <consortium name="The Broad Institute Genome Sequencing Center for Infectious Disease"/>
            <person name="Wu L."/>
            <person name="Ma J."/>
        </authorList>
    </citation>
    <scope>NUCLEOTIDE SEQUENCE [LARGE SCALE GENOMIC DNA]</scope>
    <source>
        <strain evidence="2 3">JCM 15933</strain>
    </source>
</reference>
<sequence>MLVDESQVPDGQDHVTERLPSGVPHRPVRAIGIFTGSPADDVAEEFHTRRRTRLALTLSTAAAVILGSFLLAHDAGPIELPSSAGREPGAAGTAQPDGTEPAVEAGTSPSPGTGSDPSAGNGRIESGGAAGRPGNATDGDGHTDPGPAVTTAPPAAGAPATTAPVTSANPEATPALVAVSLSTLGGVVVAGCADGKVRVLDVRPAPGAKVVSMDGGARDTARVEIDLLAAKLRLNVRCVAGLPVATPV</sequence>
<feature type="region of interest" description="Disordered" evidence="1">
    <location>
        <begin position="80"/>
        <end position="167"/>
    </location>
</feature>
<dbReference type="Proteomes" id="UP001501470">
    <property type="component" value="Unassembled WGS sequence"/>
</dbReference>
<gene>
    <name evidence="2" type="ORF">GCM10009827_097310</name>
</gene>
<dbReference type="EMBL" id="BAAAQD010000029">
    <property type="protein sequence ID" value="GAA1560577.1"/>
    <property type="molecule type" value="Genomic_DNA"/>
</dbReference>
<feature type="compositionally biased region" description="Low complexity" evidence="1">
    <location>
        <begin position="105"/>
        <end position="120"/>
    </location>
</feature>
<feature type="region of interest" description="Disordered" evidence="1">
    <location>
        <begin position="1"/>
        <end position="24"/>
    </location>
</feature>
<organism evidence="2 3">
    <name type="scientific">Dactylosporangium maewongense</name>
    <dbReference type="NCBI Taxonomy" id="634393"/>
    <lineage>
        <taxon>Bacteria</taxon>
        <taxon>Bacillati</taxon>
        <taxon>Actinomycetota</taxon>
        <taxon>Actinomycetes</taxon>
        <taxon>Micromonosporales</taxon>
        <taxon>Micromonosporaceae</taxon>
        <taxon>Dactylosporangium</taxon>
    </lineage>
</organism>
<proteinExistence type="predicted"/>
<evidence type="ECO:0000313" key="2">
    <source>
        <dbReference type="EMBL" id="GAA1560577.1"/>
    </source>
</evidence>
<feature type="compositionally biased region" description="Low complexity" evidence="1">
    <location>
        <begin position="145"/>
        <end position="166"/>
    </location>
</feature>
<keyword evidence="3" id="KW-1185">Reference proteome</keyword>
<name>A0ABN2CLC1_9ACTN</name>
<protein>
    <submittedName>
        <fullName evidence="2">Uncharacterized protein</fullName>
    </submittedName>
</protein>
<evidence type="ECO:0000313" key="3">
    <source>
        <dbReference type="Proteomes" id="UP001501470"/>
    </source>
</evidence>
<evidence type="ECO:0000256" key="1">
    <source>
        <dbReference type="SAM" id="MobiDB-lite"/>
    </source>
</evidence>
<accession>A0ABN2CLC1</accession>
<comment type="caution">
    <text evidence="2">The sequence shown here is derived from an EMBL/GenBank/DDBJ whole genome shotgun (WGS) entry which is preliminary data.</text>
</comment>